<dbReference type="RefSeq" id="XP_067820182.1">
    <property type="nucleotide sequence ID" value="XM_067961032.1"/>
</dbReference>
<feature type="chain" id="PRO_5037294590" evidence="2">
    <location>
        <begin position="25"/>
        <end position="300"/>
    </location>
</feature>
<evidence type="ECO:0000256" key="1">
    <source>
        <dbReference type="SAM" id="MobiDB-lite"/>
    </source>
</evidence>
<feature type="region of interest" description="Disordered" evidence="1">
    <location>
        <begin position="102"/>
        <end position="127"/>
    </location>
</feature>
<feature type="compositionally biased region" description="Polar residues" evidence="1">
    <location>
        <begin position="251"/>
        <end position="285"/>
    </location>
</feature>
<accession>A0A976FPQ4</accession>
<evidence type="ECO:0000256" key="2">
    <source>
        <dbReference type="SAM" id="SignalP"/>
    </source>
</evidence>
<keyword evidence="2" id="KW-0732">Signal</keyword>
<proteinExistence type="predicted"/>
<feature type="region of interest" description="Disordered" evidence="1">
    <location>
        <begin position="170"/>
        <end position="300"/>
    </location>
</feature>
<keyword evidence="4" id="KW-1185">Reference proteome</keyword>
<dbReference type="OrthoDB" id="10068470at2759"/>
<comment type="caution">
    <text evidence="3">The sequence shown here is derived from an EMBL/GenBank/DDBJ whole genome shotgun (WGS) entry which is preliminary data.</text>
</comment>
<gene>
    <name evidence="3" type="ORF">CCR75_002935</name>
</gene>
<protein>
    <submittedName>
        <fullName evidence="3">Uncharacterized protein</fullName>
    </submittedName>
</protein>
<feature type="compositionally biased region" description="Polar residues" evidence="1">
    <location>
        <begin position="177"/>
        <end position="241"/>
    </location>
</feature>
<name>A0A976FPQ4_BRELC</name>
<organism evidence="3 4">
    <name type="scientific">Bremia lactucae</name>
    <name type="common">Lettuce downy mildew</name>
    <dbReference type="NCBI Taxonomy" id="4779"/>
    <lineage>
        <taxon>Eukaryota</taxon>
        <taxon>Sar</taxon>
        <taxon>Stramenopiles</taxon>
        <taxon>Oomycota</taxon>
        <taxon>Peronosporomycetes</taxon>
        <taxon>Peronosporales</taxon>
        <taxon>Peronosporaceae</taxon>
        <taxon>Bremia</taxon>
    </lineage>
</organism>
<dbReference type="AlphaFoldDB" id="A0A976FPQ4"/>
<dbReference type="KEGG" id="blac:94346703"/>
<feature type="signal peptide" evidence="2">
    <location>
        <begin position="1"/>
        <end position="24"/>
    </location>
</feature>
<evidence type="ECO:0000313" key="3">
    <source>
        <dbReference type="EMBL" id="TDH70683.1"/>
    </source>
</evidence>
<sequence>MMLNKSIFALCLASVALYGITVEASTEVAETVHYNARSAYDRKARYGDDSSSDDINRYAGRDYSRGYKYGSDRYVSRSRDSKYGASRYGADRYARHSHYRDSKYDDGRYVDDRDASRSRNGNYGAGSVVGRNAGANAGNQNTGAGLQPTAALNTATGVSASAGNMVTAPVGDKSKDINGNNVVNGPATTSLTTDQKTSDSVTQNSSDPAVKMTTNPATQNTLDPATQNASDAETQKTTDPVTQKPADPATQKPTDPVTQNAADPVVQKTSDLVTQKTGDQVTQMSAPGPINTMEYHNLRS</sequence>
<reference evidence="3 4" key="1">
    <citation type="journal article" date="2021" name="Genome Biol.">
        <title>AFLAP: assembly-free linkage analysis pipeline using k-mers from genome sequencing data.</title>
        <authorList>
            <person name="Fletcher K."/>
            <person name="Zhang L."/>
            <person name="Gil J."/>
            <person name="Han R."/>
            <person name="Cavanaugh K."/>
            <person name="Michelmore R."/>
        </authorList>
    </citation>
    <scope>NUCLEOTIDE SEQUENCE [LARGE SCALE GENOMIC DNA]</scope>
    <source>
        <strain evidence="3 4">SF5</strain>
    </source>
</reference>
<dbReference type="Proteomes" id="UP000294530">
    <property type="component" value="Unassembled WGS sequence"/>
</dbReference>
<dbReference type="GeneID" id="94346703"/>
<feature type="compositionally biased region" description="Basic and acidic residues" evidence="1">
    <location>
        <begin position="102"/>
        <end position="117"/>
    </location>
</feature>
<evidence type="ECO:0000313" key="4">
    <source>
        <dbReference type="Proteomes" id="UP000294530"/>
    </source>
</evidence>
<dbReference type="EMBL" id="SHOA02000001">
    <property type="protein sequence ID" value="TDH70683.1"/>
    <property type="molecule type" value="Genomic_DNA"/>
</dbReference>